<dbReference type="GO" id="GO:0034039">
    <property type="term" value="F:8-oxo-7,8-dihydroguanine DNA N-glycosylase activity"/>
    <property type="evidence" value="ECO:0007669"/>
    <property type="project" value="TreeGrafter"/>
</dbReference>
<dbReference type="Pfam" id="PF00730">
    <property type="entry name" value="HhH-GPD"/>
    <property type="match status" value="1"/>
</dbReference>
<dbReference type="FunFam" id="1.10.340.30:FF:000002">
    <property type="entry name" value="Adenine DNA glycosylase"/>
    <property type="match status" value="1"/>
</dbReference>
<dbReference type="PANTHER" id="PTHR42944">
    <property type="entry name" value="ADENINE DNA GLYCOSYLASE"/>
    <property type="match status" value="1"/>
</dbReference>
<reference evidence="16" key="2">
    <citation type="submission" date="2020-09" db="EMBL/GenBank/DDBJ databases">
        <authorList>
            <person name="Sun Q."/>
            <person name="Ohkuma M."/>
        </authorList>
    </citation>
    <scope>NUCLEOTIDE SEQUENCE</scope>
    <source>
        <strain evidence="16">JCM 13919</strain>
    </source>
</reference>
<dbReference type="GO" id="GO:0006298">
    <property type="term" value="P:mismatch repair"/>
    <property type="evidence" value="ECO:0007669"/>
    <property type="project" value="TreeGrafter"/>
</dbReference>
<evidence type="ECO:0000256" key="4">
    <source>
        <dbReference type="ARBA" id="ARBA00012045"/>
    </source>
</evidence>
<dbReference type="InterPro" id="IPR015797">
    <property type="entry name" value="NUDIX_hydrolase-like_dom_sf"/>
</dbReference>
<dbReference type="GO" id="GO:0032357">
    <property type="term" value="F:oxidized purine DNA binding"/>
    <property type="evidence" value="ECO:0007669"/>
    <property type="project" value="TreeGrafter"/>
</dbReference>
<evidence type="ECO:0000256" key="9">
    <source>
        <dbReference type="ARBA" id="ARBA00022801"/>
    </source>
</evidence>
<keyword evidence="9" id="KW-0378">Hydrolase</keyword>
<protein>
    <recommendedName>
        <fullName evidence="5 14">Adenine DNA glycosylase</fullName>
        <ecNumber evidence="4 14">3.2.2.31</ecNumber>
    </recommendedName>
</protein>
<keyword evidence="6" id="KW-0004">4Fe-4S</keyword>
<dbReference type="RefSeq" id="WP_131775771.1">
    <property type="nucleotide sequence ID" value="NZ_BMOB01000002.1"/>
</dbReference>
<keyword evidence="8 14" id="KW-0227">DNA damage</keyword>
<dbReference type="InterPro" id="IPR029119">
    <property type="entry name" value="MutY_C"/>
</dbReference>
<evidence type="ECO:0000313" key="16">
    <source>
        <dbReference type="EMBL" id="GGI81238.1"/>
    </source>
</evidence>
<dbReference type="Gene3D" id="3.90.79.10">
    <property type="entry name" value="Nucleoside Triphosphate Pyrophosphohydrolase"/>
    <property type="match status" value="1"/>
</dbReference>
<reference evidence="16" key="1">
    <citation type="journal article" date="2014" name="Int. J. Syst. Evol. Microbiol.">
        <title>Complete genome sequence of Corynebacterium casei LMG S-19264T (=DSM 44701T), isolated from a smear-ripened cheese.</title>
        <authorList>
            <consortium name="US DOE Joint Genome Institute (JGI-PGF)"/>
            <person name="Walter F."/>
            <person name="Albersmeier A."/>
            <person name="Kalinowski J."/>
            <person name="Ruckert C."/>
        </authorList>
    </citation>
    <scope>NUCLEOTIDE SEQUENCE</scope>
    <source>
        <strain evidence="16">JCM 13919</strain>
    </source>
</reference>
<evidence type="ECO:0000256" key="13">
    <source>
        <dbReference type="ARBA" id="ARBA00023295"/>
    </source>
</evidence>
<evidence type="ECO:0000256" key="5">
    <source>
        <dbReference type="ARBA" id="ARBA00022023"/>
    </source>
</evidence>
<dbReference type="InterPro" id="IPR044298">
    <property type="entry name" value="MIG/MutY"/>
</dbReference>
<dbReference type="GO" id="GO:0006284">
    <property type="term" value="P:base-excision repair"/>
    <property type="evidence" value="ECO:0007669"/>
    <property type="project" value="UniProtKB-UniRule"/>
</dbReference>
<organism evidence="16 17">
    <name type="scientific">Legionella impletisoli</name>
    <dbReference type="NCBI Taxonomy" id="343510"/>
    <lineage>
        <taxon>Bacteria</taxon>
        <taxon>Pseudomonadati</taxon>
        <taxon>Pseudomonadota</taxon>
        <taxon>Gammaproteobacteria</taxon>
        <taxon>Legionellales</taxon>
        <taxon>Legionellaceae</taxon>
        <taxon>Legionella</taxon>
    </lineage>
</organism>
<feature type="domain" description="HhH-GPD" evidence="15">
    <location>
        <begin position="42"/>
        <end position="193"/>
    </location>
</feature>
<dbReference type="NCBIfam" id="TIGR01084">
    <property type="entry name" value="mutY"/>
    <property type="match status" value="1"/>
</dbReference>
<accession>A0A917JRN6</accession>
<gene>
    <name evidence="16" type="ORF">GCM10007966_07160</name>
</gene>
<dbReference type="SUPFAM" id="SSF55811">
    <property type="entry name" value="Nudix"/>
    <property type="match status" value="1"/>
</dbReference>
<dbReference type="PANTHER" id="PTHR42944:SF1">
    <property type="entry name" value="ADENINE DNA GLYCOSYLASE"/>
    <property type="match status" value="1"/>
</dbReference>
<keyword evidence="12" id="KW-0234">DNA repair</keyword>
<evidence type="ECO:0000256" key="6">
    <source>
        <dbReference type="ARBA" id="ARBA00022485"/>
    </source>
</evidence>
<evidence type="ECO:0000256" key="14">
    <source>
        <dbReference type="RuleBase" id="RU365096"/>
    </source>
</evidence>
<sequence length="358" mass="40961">MNTTEIAAQFTMPLLEWYELHGRKELPWKSSDPYPVWISEIMLQQTQVKTVIPFFNRFMARFPTIEVLAMASLDDVLAYWSGLGYYSRARNIHKTARILYFEHGGTFSKDPNELKKLPGIGDSTAAAITSLVFNKPTPILDGNVKRVLSRFFLVKGAPDKTSVKKQLWNLAAQCMSSDKCARYTQAIMDLGATCCTIKHSQCEQCPLHKGCKAFQTNAVSNYPYKKPKKLKPIKSQQFLLIFDEHQRIYLEKNPPEGLWGGLWCLPAIDKECLTEDYINEEYKLTVKKKIKLSSFKHAFSHFSLEIQPFALLIGHNDNQLTSIPKGSWWNLQEALDLGLPKPIRTIINEYQNNICLMS</sequence>
<name>A0A917JRN6_9GAMM</name>
<dbReference type="Proteomes" id="UP000630149">
    <property type="component" value="Unassembled WGS sequence"/>
</dbReference>
<dbReference type="GO" id="GO:0051539">
    <property type="term" value="F:4 iron, 4 sulfur cluster binding"/>
    <property type="evidence" value="ECO:0007669"/>
    <property type="project" value="UniProtKB-UniRule"/>
</dbReference>
<evidence type="ECO:0000256" key="10">
    <source>
        <dbReference type="ARBA" id="ARBA00023004"/>
    </source>
</evidence>
<dbReference type="CDD" id="cd03431">
    <property type="entry name" value="NUDIX_DNA_Glycosylase_C-MutY"/>
    <property type="match status" value="1"/>
</dbReference>
<dbReference type="OrthoDB" id="9802365at2"/>
<keyword evidence="13 14" id="KW-0326">Glycosidase</keyword>
<evidence type="ECO:0000259" key="15">
    <source>
        <dbReference type="SMART" id="SM00478"/>
    </source>
</evidence>
<dbReference type="SUPFAM" id="SSF48150">
    <property type="entry name" value="DNA-glycosylase"/>
    <property type="match status" value="1"/>
</dbReference>
<comment type="function">
    <text evidence="2">Adenine glycosylase active on G-A mispairs. MutY also corrects error-prone DNA synthesis past GO lesions which are due to the oxidatively damaged form of guanine: 7,8-dihydro-8-oxoguanine (8-oxo-dGTP).</text>
</comment>
<comment type="similarity">
    <text evidence="3 14">Belongs to the Nth/MutY family.</text>
</comment>
<dbReference type="EC" id="3.2.2.31" evidence="4 14"/>
<dbReference type="InterPro" id="IPR023170">
    <property type="entry name" value="HhH_base_excis_C"/>
</dbReference>
<comment type="caution">
    <text evidence="16">The sequence shown here is derived from an EMBL/GenBank/DDBJ whole genome shotgun (WGS) entry which is preliminary data.</text>
</comment>
<evidence type="ECO:0000256" key="1">
    <source>
        <dbReference type="ARBA" id="ARBA00000843"/>
    </source>
</evidence>
<dbReference type="Gene3D" id="1.10.1670.10">
    <property type="entry name" value="Helix-hairpin-Helix base-excision DNA repair enzymes (C-terminal)"/>
    <property type="match status" value="1"/>
</dbReference>
<dbReference type="SMART" id="SM00478">
    <property type="entry name" value="ENDO3c"/>
    <property type="match status" value="1"/>
</dbReference>
<dbReference type="Pfam" id="PF14815">
    <property type="entry name" value="NUDIX_4"/>
    <property type="match status" value="1"/>
</dbReference>
<dbReference type="Gene3D" id="1.10.340.30">
    <property type="entry name" value="Hypothetical protein, domain 2"/>
    <property type="match status" value="1"/>
</dbReference>
<dbReference type="InterPro" id="IPR011257">
    <property type="entry name" value="DNA_glycosylase"/>
</dbReference>
<comment type="catalytic activity">
    <reaction evidence="1 14">
        <text>Hydrolyzes free adenine bases from 7,8-dihydro-8-oxoguanine:adenine mismatched double-stranded DNA, leaving an apurinic site.</text>
        <dbReference type="EC" id="3.2.2.31"/>
    </reaction>
</comment>
<comment type="cofactor">
    <cofactor evidence="14">
        <name>[4Fe-4S] cluster</name>
        <dbReference type="ChEBI" id="CHEBI:49883"/>
    </cofactor>
    <text evidence="14">Binds 1 [4Fe-4S] cluster.</text>
</comment>
<dbReference type="InterPro" id="IPR003265">
    <property type="entry name" value="HhH-GPD_domain"/>
</dbReference>
<dbReference type="GO" id="GO:0035485">
    <property type="term" value="F:adenine/guanine mispair binding"/>
    <property type="evidence" value="ECO:0007669"/>
    <property type="project" value="TreeGrafter"/>
</dbReference>
<evidence type="ECO:0000256" key="11">
    <source>
        <dbReference type="ARBA" id="ARBA00023014"/>
    </source>
</evidence>
<evidence type="ECO:0000256" key="7">
    <source>
        <dbReference type="ARBA" id="ARBA00022723"/>
    </source>
</evidence>
<dbReference type="InterPro" id="IPR005760">
    <property type="entry name" value="A/G_AdeGlyc_MutY"/>
</dbReference>
<keyword evidence="17" id="KW-1185">Reference proteome</keyword>
<evidence type="ECO:0000256" key="2">
    <source>
        <dbReference type="ARBA" id="ARBA00002933"/>
    </source>
</evidence>
<evidence type="ECO:0000256" key="8">
    <source>
        <dbReference type="ARBA" id="ARBA00022763"/>
    </source>
</evidence>
<dbReference type="EMBL" id="BMOB01000002">
    <property type="protein sequence ID" value="GGI81238.1"/>
    <property type="molecule type" value="Genomic_DNA"/>
</dbReference>
<keyword evidence="10 14" id="KW-0408">Iron</keyword>
<dbReference type="CDD" id="cd00056">
    <property type="entry name" value="ENDO3c"/>
    <property type="match status" value="1"/>
</dbReference>
<keyword evidence="11" id="KW-0411">Iron-sulfur</keyword>
<evidence type="ECO:0000256" key="12">
    <source>
        <dbReference type="ARBA" id="ARBA00023204"/>
    </source>
</evidence>
<evidence type="ECO:0000313" key="17">
    <source>
        <dbReference type="Proteomes" id="UP000630149"/>
    </source>
</evidence>
<proteinExistence type="inferred from homology"/>
<keyword evidence="7" id="KW-0479">Metal-binding</keyword>
<dbReference type="GO" id="GO:0046872">
    <property type="term" value="F:metal ion binding"/>
    <property type="evidence" value="ECO:0007669"/>
    <property type="project" value="UniProtKB-UniRule"/>
</dbReference>
<dbReference type="GO" id="GO:0000701">
    <property type="term" value="F:purine-specific mismatch base pair DNA N-glycosylase activity"/>
    <property type="evidence" value="ECO:0007669"/>
    <property type="project" value="UniProtKB-EC"/>
</dbReference>
<dbReference type="AlphaFoldDB" id="A0A917JRN6"/>
<evidence type="ECO:0000256" key="3">
    <source>
        <dbReference type="ARBA" id="ARBA00008343"/>
    </source>
</evidence>